<dbReference type="NCBIfam" id="TIGR04057">
    <property type="entry name" value="SusC_RagA_signa"/>
    <property type="match status" value="1"/>
</dbReference>
<comment type="subcellular location">
    <subcellularLocation>
        <location evidence="1 7">Cell outer membrane</location>
        <topology evidence="1 7">Multi-pass membrane protein</topology>
    </subcellularLocation>
</comment>
<accession>A0A3G2L9S8</accession>
<evidence type="ECO:0000256" key="4">
    <source>
        <dbReference type="ARBA" id="ARBA00022692"/>
    </source>
</evidence>
<evidence type="ECO:0000256" key="5">
    <source>
        <dbReference type="ARBA" id="ARBA00023136"/>
    </source>
</evidence>
<keyword evidence="3 7" id="KW-1134">Transmembrane beta strand</keyword>
<keyword evidence="6 7" id="KW-0998">Cell outer membrane</keyword>
<dbReference type="SUPFAM" id="SSF56935">
    <property type="entry name" value="Porins"/>
    <property type="match status" value="1"/>
</dbReference>
<dbReference type="EMBL" id="CP032050">
    <property type="protein sequence ID" value="AYN69007.1"/>
    <property type="molecule type" value="Genomic_DNA"/>
</dbReference>
<reference evidence="10 11" key="1">
    <citation type="submission" date="2018-08" db="EMBL/GenBank/DDBJ databases">
        <title>The reduced genetic potential of extracellular carbohydrate catabolism in Euzebyella marina RN62, a Flavobacteriia bacterium isolated from the hadal water.</title>
        <authorList>
            <person name="Xue C."/>
        </authorList>
    </citation>
    <scope>NUCLEOTIDE SEQUENCE [LARGE SCALE GENOMIC DNA]</scope>
    <source>
        <strain evidence="10 11">RN62</strain>
    </source>
</reference>
<evidence type="ECO:0000256" key="2">
    <source>
        <dbReference type="ARBA" id="ARBA00022448"/>
    </source>
</evidence>
<keyword evidence="5 7" id="KW-0472">Membrane</keyword>
<evidence type="ECO:0000256" key="3">
    <source>
        <dbReference type="ARBA" id="ARBA00022452"/>
    </source>
</evidence>
<dbReference type="Pfam" id="PF07715">
    <property type="entry name" value="Plug"/>
    <property type="match status" value="1"/>
</dbReference>
<dbReference type="InterPro" id="IPR023997">
    <property type="entry name" value="TonB-dep_OMP_SusC/RagA_CS"/>
</dbReference>
<evidence type="ECO:0000256" key="1">
    <source>
        <dbReference type="ARBA" id="ARBA00004571"/>
    </source>
</evidence>
<keyword evidence="8" id="KW-0732">Signal</keyword>
<evidence type="ECO:0000256" key="8">
    <source>
        <dbReference type="SAM" id="SignalP"/>
    </source>
</evidence>
<sequence length="1087" mass="118551">MRAKHKGLLTLFLALFVQISFAQDKTITGTVSDADGLPLPGVNIVVQGTTNGTQTDFDGNYAISASQGQTLAFSYLGYKTETRPVGASNTINLQMAEDAESLEEVVVTALGVSREKKSLGYAAQELEGDAVSTVKVDNVVNSLSGKVSGVQIKANNNFGGSANFLIRGVSSLTGNNQPLFVIDGIPISNRLNNTSAQQGGSTGYDYGNAASDINPDDVASINILKGAAASAIYGSRASNGVIIITTKKGKAGSAKVQITSGVTVGKIDKSTFLEYQDEYGAGYGPYYGSTGYFEDIDANGDGNPDLVVPTYDDASYGAPLNGQLVYQWDAFVPEHPNYQTATPYIAGAHTPVDFFETAFQFNNSVSVSGGNEKMTYRLGYTNFEQSGMLPNSNQNRNIFNINGTFKVSEKFNVGANANFFVQRMIGRNSTGYSDNLMSQFRQWWQVNVDIEDQRRIYEQTGLNYSWNHEGGFFQGGSPLQPHYWDNPYWTRYENYQSDRRNRFFGNLFATYSLAPWLDITAKGAVDTYTELREERRAPGSVAAPFGVLRDDESSGYDRKDITYSEYNYDLMFNVNTSLSDNITLAGVAGINNRRETYSFYHQATAGGLVVPGLFALRNSVNAVPKPVETVDEKQVVGYYAQASLGFGNTFYLDLVDRYDISSALPENNNKYNYYGASGSLVFSSLIDASWLNFGKLRAGYAEVGNDLPANNVYDTYTINNNFGNSVLVSFPGTKQNDQLVPERTSEIEVGLEARMFNSRVGFDITYYKKNTEDQLLPVSTTTATGFSSRWVNAGEIENRGIEVGLNLTPVQTDNFAWNVNVNWSKNENEVLSLLGDQQNLQLQSFQGGVSINASIGEPYGAIRGSGFVFDDNGNKVVNGSGYYLSQADQVLGNVNPDWVGGVNNRFTYKNLTLNFLIDVQKGGDVFSLDTYYGQGTGLPYYTAGLNELGNPVRDPVTDGPDSGGILNEGVTEDGQPNTTRATADFYGGVFYWGNASRNPAALNVYDASYVKLRELALTYKMPVTKWMSNSFFSAASVSLVGRNLWIIDKNVPFADPESGLGAGNVQGYLSGSYPTLKTVGLNLNLEF</sequence>
<protein>
    <submittedName>
        <fullName evidence="10">SusC/RagA family TonB-linked outer membrane protein</fullName>
    </submittedName>
</protein>
<dbReference type="InterPro" id="IPR037066">
    <property type="entry name" value="Plug_dom_sf"/>
</dbReference>
<dbReference type="Gene3D" id="2.40.170.20">
    <property type="entry name" value="TonB-dependent receptor, beta-barrel domain"/>
    <property type="match status" value="1"/>
</dbReference>
<proteinExistence type="inferred from homology"/>
<evidence type="ECO:0000313" key="10">
    <source>
        <dbReference type="EMBL" id="AYN69007.1"/>
    </source>
</evidence>
<keyword evidence="11" id="KW-1185">Reference proteome</keyword>
<evidence type="ECO:0000256" key="6">
    <source>
        <dbReference type="ARBA" id="ARBA00023237"/>
    </source>
</evidence>
<feature type="signal peptide" evidence="8">
    <location>
        <begin position="1"/>
        <end position="22"/>
    </location>
</feature>
<dbReference type="Gene3D" id="2.60.40.1120">
    <property type="entry name" value="Carboxypeptidase-like, regulatory domain"/>
    <property type="match status" value="1"/>
</dbReference>
<dbReference type="Proteomes" id="UP000276309">
    <property type="component" value="Chromosome"/>
</dbReference>
<dbReference type="RefSeq" id="WP_121850014.1">
    <property type="nucleotide sequence ID" value="NZ_CP032050.1"/>
</dbReference>
<dbReference type="InterPro" id="IPR012910">
    <property type="entry name" value="Plug_dom"/>
</dbReference>
<dbReference type="AlphaFoldDB" id="A0A3G2L9S8"/>
<feature type="chain" id="PRO_5018281949" evidence="8">
    <location>
        <begin position="23"/>
        <end position="1087"/>
    </location>
</feature>
<evidence type="ECO:0000259" key="9">
    <source>
        <dbReference type="Pfam" id="PF07715"/>
    </source>
</evidence>
<gene>
    <name evidence="10" type="ORF">D1013_17275</name>
</gene>
<dbReference type="KEGG" id="emar:D1013_17275"/>
<name>A0A3G2L9S8_9FLAO</name>
<organism evidence="10 11">
    <name type="scientific">Euzebyella marina</name>
    <dbReference type="NCBI Taxonomy" id="1761453"/>
    <lineage>
        <taxon>Bacteria</taxon>
        <taxon>Pseudomonadati</taxon>
        <taxon>Bacteroidota</taxon>
        <taxon>Flavobacteriia</taxon>
        <taxon>Flavobacteriales</taxon>
        <taxon>Flavobacteriaceae</taxon>
        <taxon>Euzebyella</taxon>
    </lineage>
</organism>
<dbReference type="InterPro" id="IPR008969">
    <property type="entry name" value="CarboxyPept-like_regulatory"/>
</dbReference>
<keyword evidence="4 7" id="KW-0812">Transmembrane</keyword>
<dbReference type="Gene3D" id="2.170.130.10">
    <property type="entry name" value="TonB-dependent receptor, plug domain"/>
    <property type="match status" value="1"/>
</dbReference>
<dbReference type="InterPro" id="IPR039426">
    <property type="entry name" value="TonB-dep_rcpt-like"/>
</dbReference>
<feature type="domain" description="TonB-dependent receptor plug" evidence="9">
    <location>
        <begin position="118"/>
        <end position="241"/>
    </location>
</feature>
<dbReference type="NCBIfam" id="TIGR04056">
    <property type="entry name" value="OMP_RagA_SusC"/>
    <property type="match status" value="1"/>
</dbReference>
<keyword evidence="2 7" id="KW-0813">Transport</keyword>
<dbReference type="InterPro" id="IPR036942">
    <property type="entry name" value="Beta-barrel_TonB_sf"/>
</dbReference>
<evidence type="ECO:0000256" key="7">
    <source>
        <dbReference type="PROSITE-ProRule" id="PRU01360"/>
    </source>
</evidence>
<dbReference type="PROSITE" id="PS52016">
    <property type="entry name" value="TONB_DEPENDENT_REC_3"/>
    <property type="match status" value="1"/>
</dbReference>
<dbReference type="InterPro" id="IPR023996">
    <property type="entry name" value="TonB-dep_OMP_SusC/RagA"/>
</dbReference>
<comment type="similarity">
    <text evidence="7">Belongs to the TonB-dependent receptor family.</text>
</comment>
<evidence type="ECO:0000313" key="11">
    <source>
        <dbReference type="Proteomes" id="UP000276309"/>
    </source>
</evidence>
<dbReference type="Pfam" id="PF13715">
    <property type="entry name" value="CarbopepD_reg_2"/>
    <property type="match status" value="1"/>
</dbReference>
<dbReference type="GO" id="GO:0009279">
    <property type="term" value="C:cell outer membrane"/>
    <property type="evidence" value="ECO:0007669"/>
    <property type="project" value="UniProtKB-SubCell"/>
</dbReference>
<dbReference type="SUPFAM" id="SSF49464">
    <property type="entry name" value="Carboxypeptidase regulatory domain-like"/>
    <property type="match status" value="1"/>
</dbReference>
<dbReference type="OrthoDB" id="9768177at2"/>